<dbReference type="EMBL" id="RPGO01000002">
    <property type="protein sequence ID" value="RZB33163.1"/>
    <property type="molecule type" value="Genomic_DNA"/>
</dbReference>
<evidence type="ECO:0000256" key="2">
    <source>
        <dbReference type="ARBA" id="ARBA00022679"/>
    </source>
</evidence>
<reference evidence="7" key="1">
    <citation type="submission" date="2019-01" db="EMBL/GenBank/DDBJ databases">
        <title>Anaerobic oxidation of ethane by archaea from a marine hydrocarbon seep.</title>
        <authorList>
            <person name="Musat F."/>
        </authorList>
    </citation>
    <scope>NUCLEOTIDE SEQUENCE [LARGE SCALE GENOMIC DNA]</scope>
</reference>
<comment type="similarity">
    <text evidence="1 5">Belongs to the KptA/TPT1 family.</text>
</comment>
<name>A0A8B3S7M4_9EURY</name>
<dbReference type="GO" id="GO:0003950">
    <property type="term" value="F:NAD+ poly-ADP-ribosyltransferase activity"/>
    <property type="evidence" value="ECO:0007669"/>
    <property type="project" value="InterPro"/>
</dbReference>
<evidence type="ECO:0000256" key="3">
    <source>
        <dbReference type="ARBA" id="ARBA00023027"/>
    </source>
</evidence>
<dbReference type="Proteomes" id="UP000291831">
    <property type="component" value="Unassembled WGS sequence"/>
</dbReference>
<gene>
    <name evidence="5" type="primary">kptA</name>
    <name evidence="6" type="ORF">AEth_00082</name>
</gene>
<dbReference type="HAMAP" id="MF_00299">
    <property type="entry name" value="KptA"/>
    <property type="match status" value="1"/>
</dbReference>
<dbReference type="InterPro" id="IPR042080">
    <property type="entry name" value="RNA_2'-PTrans_N"/>
</dbReference>
<dbReference type="EC" id="2.7.1.-" evidence="5"/>
<dbReference type="InterPro" id="IPR042081">
    <property type="entry name" value="RNA_2'-PTrans_C"/>
</dbReference>
<organism evidence="6 7">
    <name type="scientific">Candidatus Argoarchaeum ethanivorans</name>
    <dbReference type="NCBI Taxonomy" id="2608793"/>
    <lineage>
        <taxon>Archaea</taxon>
        <taxon>Methanobacteriati</taxon>
        <taxon>Methanobacteriota</taxon>
        <taxon>Stenosarchaea group</taxon>
        <taxon>Methanomicrobia</taxon>
        <taxon>Methanosarcinales</taxon>
        <taxon>Methanosarcinales incertae sedis</taxon>
        <taxon>GOM Arc I cluster</taxon>
        <taxon>Candidatus Argoarchaeum</taxon>
    </lineage>
</organism>
<evidence type="ECO:0000256" key="4">
    <source>
        <dbReference type="ARBA" id="ARBA00025212"/>
    </source>
</evidence>
<dbReference type="Gene3D" id="3.20.170.30">
    <property type="match status" value="1"/>
</dbReference>
<dbReference type="InterPro" id="IPR002745">
    <property type="entry name" value="Ptrans_KptA/Tpt1"/>
</dbReference>
<evidence type="ECO:0000256" key="1">
    <source>
        <dbReference type="ARBA" id="ARBA00009836"/>
    </source>
</evidence>
<accession>A0A8B3S7M4</accession>
<comment type="caution">
    <text evidence="6">The sequence shown here is derived from an EMBL/GenBank/DDBJ whole genome shotgun (WGS) entry which is preliminary data.</text>
</comment>
<dbReference type="Pfam" id="PF01885">
    <property type="entry name" value="PTS_2-RNA"/>
    <property type="match status" value="1"/>
</dbReference>
<dbReference type="NCBIfam" id="NF002015">
    <property type="entry name" value="PRK00819.1-5"/>
    <property type="match status" value="1"/>
</dbReference>
<dbReference type="GO" id="GO:0006388">
    <property type="term" value="P:tRNA splicing, via endonucleolytic cleavage and ligation"/>
    <property type="evidence" value="ECO:0007669"/>
    <property type="project" value="UniProtKB-UniRule"/>
</dbReference>
<keyword evidence="3 5" id="KW-0520">NAD</keyword>
<proteinExistence type="inferred from homology"/>
<dbReference type="SUPFAM" id="SSF56399">
    <property type="entry name" value="ADP-ribosylation"/>
    <property type="match status" value="1"/>
</dbReference>
<keyword evidence="2 5" id="KW-0808">Transferase</keyword>
<protein>
    <recommendedName>
        <fullName evidence="5">Probable RNA 2'-phosphotransferase</fullName>
        <ecNumber evidence="5">2.7.1.-</ecNumber>
    </recommendedName>
</protein>
<dbReference type="PANTHER" id="PTHR12684">
    <property type="entry name" value="PUTATIVE PHOSPHOTRANSFERASE"/>
    <property type="match status" value="1"/>
</dbReference>
<dbReference type="GO" id="GO:0000215">
    <property type="term" value="F:tRNA 2'-phosphotransferase activity"/>
    <property type="evidence" value="ECO:0007669"/>
    <property type="project" value="TreeGrafter"/>
</dbReference>
<evidence type="ECO:0000313" key="7">
    <source>
        <dbReference type="Proteomes" id="UP000291831"/>
    </source>
</evidence>
<dbReference type="Gene3D" id="1.10.10.970">
    <property type="entry name" value="RNA 2'-phosphotransferase, Tpt1/KptA family, N-terminal domain"/>
    <property type="match status" value="1"/>
</dbReference>
<comment type="function">
    <text evidence="4 5">Removes the 2'-phosphate from RNA via an intermediate in which the phosphate is ADP-ribosylated by NAD followed by a presumed transesterification to release the RNA and generate ADP-ribose 1''-2''-cyclic phosphate (APPR&gt;P). May function as an ADP-ribosylase.</text>
</comment>
<dbReference type="PANTHER" id="PTHR12684:SF2">
    <property type="entry name" value="TRNA 2'-PHOSPHOTRANSFERASE 1"/>
    <property type="match status" value="1"/>
</dbReference>
<sequence>MIRECRQHGYFRGEQCVCGDEGELVLDDVRVERIGRFVSGALRHFPDDVGLAMSLKGWASLDLLVEIMQERYRWATKKHLIALVESDEKGRYEIQNGRIRARYGHSTNVALDFPDNTIPTLYYGTSEEEVDIILENGIKPLKQRYVHLSTDVEKAVKAASIHTEKPIIIEIDAVNSQKNNILMMQATDDIVLSEIIPAQYLRRL</sequence>
<evidence type="ECO:0000256" key="5">
    <source>
        <dbReference type="HAMAP-Rule" id="MF_00299"/>
    </source>
</evidence>
<dbReference type="InterPro" id="IPR022928">
    <property type="entry name" value="RNA_2'-PTrans_KptA"/>
</dbReference>
<dbReference type="AlphaFoldDB" id="A0A8B3S7M4"/>
<evidence type="ECO:0000313" key="6">
    <source>
        <dbReference type="EMBL" id="RZB33163.1"/>
    </source>
</evidence>